<protein>
    <submittedName>
        <fullName evidence="1">Uncharacterized protein</fullName>
    </submittedName>
</protein>
<evidence type="ECO:0000313" key="1">
    <source>
        <dbReference type="EMBL" id="SMB97702.1"/>
    </source>
</evidence>
<sequence>MSSSPANTTDLFTRKTDTELLYFLQHPELYHADVVTAARQELHRRGAATRSHLTDTESFVTDYDHEPAERRWLAPVIGGALLVVGGFLYNQFYRPSPAFAVAPKAPIELKSVELNVLPTFDAETAAQVKQEPSLLPTKERTDKKPLGKYLILAGRFWKAENQAEFLADQVAIAKIDSTFLGKTTLVYDQWRELTRVLVYNHNLRPAMQERVNMMHDIANRRMQSLQQMRDNYALGRPPLDKEVRNTLAPVADMLYELRGGKQPTRHIDLTVAR</sequence>
<reference evidence="1 2" key="1">
    <citation type="submission" date="2017-04" db="EMBL/GenBank/DDBJ databases">
        <authorList>
            <person name="Afonso C.L."/>
            <person name="Miller P.J."/>
            <person name="Scott M.A."/>
            <person name="Spackman E."/>
            <person name="Goraichik I."/>
            <person name="Dimitrov K.M."/>
            <person name="Suarez D.L."/>
            <person name="Swayne D.E."/>
        </authorList>
    </citation>
    <scope>NUCLEOTIDE SEQUENCE [LARGE SCALE GENOMIC DNA]</scope>
    <source>
        <strain evidence="1 2">DSM 11622</strain>
    </source>
</reference>
<dbReference type="AlphaFoldDB" id="A0A1W1VWF1"/>
<dbReference type="STRING" id="645990.SAMN00120144_1590"/>
<dbReference type="EMBL" id="FWWW01000076">
    <property type="protein sequence ID" value="SMB97702.1"/>
    <property type="molecule type" value="Genomic_DNA"/>
</dbReference>
<proteinExistence type="predicted"/>
<dbReference type="Proteomes" id="UP000192266">
    <property type="component" value="Unassembled WGS sequence"/>
</dbReference>
<gene>
    <name evidence="1" type="ORF">SAMN00120144_1590</name>
</gene>
<organism evidence="1 2">
    <name type="scientific">Hymenobacter roseosalivarius DSM 11622</name>
    <dbReference type="NCBI Taxonomy" id="645990"/>
    <lineage>
        <taxon>Bacteria</taxon>
        <taxon>Pseudomonadati</taxon>
        <taxon>Bacteroidota</taxon>
        <taxon>Cytophagia</taxon>
        <taxon>Cytophagales</taxon>
        <taxon>Hymenobacteraceae</taxon>
        <taxon>Hymenobacter</taxon>
    </lineage>
</organism>
<name>A0A1W1VWF1_9BACT</name>
<evidence type="ECO:0000313" key="2">
    <source>
        <dbReference type="Proteomes" id="UP000192266"/>
    </source>
</evidence>
<accession>A0A1W1VWF1</accession>
<dbReference type="RefSeq" id="WP_084446582.1">
    <property type="nucleotide sequence ID" value="NZ_FWWW01000076.1"/>
</dbReference>
<dbReference type="OrthoDB" id="875567at2"/>
<keyword evidence="2" id="KW-1185">Reference proteome</keyword>